<comment type="similarity">
    <text evidence="1">Belongs to the UPF0149 family.</text>
</comment>
<dbReference type="GO" id="GO:0005829">
    <property type="term" value="C:cytosol"/>
    <property type="evidence" value="ECO:0007669"/>
    <property type="project" value="TreeGrafter"/>
</dbReference>
<protein>
    <recommendedName>
        <fullName evidence="4">YecA family protein</fullName>
    </recommendedName>
</protein>
<dbReference type="RefSeq" id="WP_025384667.1">
    <property type="nucleotide sequence ID" value="NZ_LCUA01000003.1"/>
</dbReference>
<dbReference type="InterPro" id="IPR036255">
    <property type="entry name" value="YgfB-like_sf"/>
</dbReference>
<organism evidence="2 3">
    <name type="scientific">Legionella oakridgensis</name>
    <dbReference type="NCBI Taxonomy" id="29423"/>
    <lineage>
        <taxon>Bacteria</taxon>
        <taxon>Pseudomonadati</taxon>
        <taxon>Pseudomonadota</taxon>
        <taxon>Gammaproteobacteria</taxon>
        <taxon>Legionellales</taxon>
        <taxon>Legionellaceae</taxon>
        <taxon>Legionella</taxon>
    </lineage>
</organism>
<evidence type="ECO:0000313" key="3">
    <source>
        <dbReference type="Proteomes" id="UP000054858"/>
    </source>
</evidence>
<name>A0A0W0X177_9GAMM</name>
<dbReference type="SUPFAM" id="SSF101327">
    <property type="entry name" value="YgfB-like"/>
    <property type="match status" value="1"/>
</dbReference>
<evidence type="ECO:0008006" key="4">
    <source>
        <dbReference type="Google" id="ProtNLM"/>
    </source>
</evidence>
<evidence type="ECO:0000256" key="1">
    <source>
        <dbReference type="ARBA" id="ARBA00038308"/>
    </source>
</evidence>
<comment type="caution">
    <text evidence="2">The sequence shown here is derived from an EMBL/GenBank/DDBJ whole genome shotgun (WGS) entry which is preliminary data.</text>
</comment>
<gene>
    <name evidence="2" type="ORF">Loak_1922</name>
</gene>
<evidence type="ECO:0000313" key="2">
    <source>
        <dbReference type="EMBL" id="KTD38246.1"/>
    </source>
</evidence>
<dbReference type="PATRIC" id="fig|29423.5.peg.2016"/>
<dbReference type="Proteomes" id="UP000054858">
    <property type="component" value="Unassembled WGS sequence"/>
</dbReference>
<dbReference type="Pfam" id="PF03695">
    <property type="entry name" value="UPF0149"/>
    <property type="match status" value="1"/>
</dbReference>
<dbReference type="NCBIfam" id="TIGR02292">
    <property type="entry name" value="ygfB_yecA"/>
    <property type="match status" value="1"/>
</dbReference>
<dbReference type="PANTHER" id="PTHR37528:SF1">
    <property type="entry name" value="UPF0149 PROTEIN YGFB"/>
    <property type="match status" value="1"/>
</dbReference>
<dbReference type="PANTHER" id="PTHR37528">
    <property type="entry name" value="UPF0149 PROTEIN YGFB"/>
    <property type="match status" value="1"/>
</dbReference>
<reference evidence="2 3" key="1">
    <citation type="submission" date="2015-11" db="EMBL/GenBank/DDBJ databases">
        <title>Genomic analysis of 38 Legionella species identifies large and diverse effector repertoires.</title>
        <authorList>
            <person name="Burstein D."/>
            <person name="Amaro F."/>
            <person name="Zusman T."/>
            <person name="Lifshitz Z."/>
            <person name="Cohen O."/>
            <person name="Gilbert J.A."/>
            <person name="Pupko T."/>
            <person name="Shuman H.A."/>
            <person name="Segal G."/>
        </authorList>
    </citation>
    <scope>NUCLEOTIDE SEQUENCE [LARGE SCALE GENOMIC DNA]</scope>
    <source>
        <strain evidence="2 3">Oak Ridge-10</strain>
    </source>
</reference>
<sequence length="193" mass="21605">MTGLNTSLRLPDYQTFIDSVAMLAVPFSGSELHGIMCGYLCAGATGSGEAYLRALTINQNDAQKRMAMLALFDAYAASQQQITGFDFEFQLMLPNDDESLMARAQAFSEWCEGFTQGLTMAGVDFNQFQEEEVQEAAQHLVEFAQLDYEALQVNEEDERALMEVSEYARMAVLRIYHDLQHQGLNKDTSTTTH</sequence>
<dbReference type="InterPro" id="IPR011978">
    <property type="entry name" value="YgfB-like"/>
</dbReference>
<accession>A0A0W0X177</accession>
<dbReference type="Gene3D" id="1.20.120.740">
    <property type="entry name" value="YgfB uncharacterised protein family UPF0149, PF03695"/>
    <property type="match status" value="1"/>
</dbReference>
<proteinExistence type="inferred from homology"/>
<dbReference type="AlphaFoldDB" id="A0A0W0X177"/>
<dbReference type="EMBL" id="LNYP01000029">
    <property type="protein sequence ID" value="KTD38246.1"/>
    <property type="molecule type" value="Genomic_DNA"/>
</dbReference>